<dbReference type="Gene3D" id="3.30.565.10">
    <property type="entry name" value="Histidine kinase-like ATPase, C-terminal domain"/>
    <property type="match status" value="1"/>
</dbReference>
<keyword evidence="5" id="KW-0732">Signal</keyword>
<feature type="transmembrane region" description="Helical" evidence="4">
    <location>
        <begin position="376"/>
        <end position="395"/>
    </location>
</feature>
<dbReference type="Gene3D" id="1.20.5.1930">
    <property type="match status" value="1"/>
</dbReference>
<dbReference type="Proteomes" id="UP000000547">
    <property type="component" value="Chromosome"/>
</dbReference>
<accession>Q483K6</accession>
<sequence length="609" mass="69104">MFNNKQKQLVIILISLLLTFTSQASLASDTTILNEIINPQLIHIYEWETLSVYEKENVSQKPANWDSAESFYGSTRLSLLGEERFYRAKFTIGWHHRTRNLAISVGPLKGTDEVYINGFRVDDSGSGDYDLFFQNSYRVYRLPRNKTWFSWFNYTKENELLIKLSSSKRGQVLDSDYVEIGDYETLALKSRDFDSTIKTSQGSAIALLFMLILFIIFLHVNQYNKKSNTLFGFFIFYLSLSIASTSLFLNGPEYDGELLLSLSACLDLVSLVVFIKIVSDKFDLNISHYKRNEKSIKIFGTVSVLCILIFSDIFFAQKWFNLIIYIVMLLVVISTIHQLVIGRNIGGANYSIVSALMIMFLGVAFNGLWGGNSWPISPYHIGAILSSIFLLYSIAQDFKKMTLSMHAMSSRLVNIREIERARLTRDIHDGVGQGLATIRLFITMNINNFEPQLGISLKNEVDQTSNTLKSVIRNLKPIEMDDGNPSEAIIELARHLCEIAQIEMKVIHSDKADMNTENAYQLYRIGQEALNNSIKHSCCTLITIDIQRDRDRLIMSISDNGKGIKKQVENLGYGLSSMQERALLIGGQLRINNAIDSGVQVFLEVPIND</sequence>
<dbReference type="PANTHER" id="PTHR24421">
    <property type="entry name" value="NITRATE/NITRITE SENSOR PROTEIN NARX-RELATED"/>
    <property type="match status" value="1"/>
</dbReference>
<feature type="signal peptide" evidence="5">
    <location>
        <begin position="1"/>
        <end position="27"/>
    </location>
</feature>
<evidence type="ECO:0000256" key="1">
    <source>
        <dbReference type="ARBA" id="ARBA00022679"/>
    </source>
</evidence>
<dbReference type="GO" id="GO:0016020">
    <property type="term" value="C:membrane"/>
    <property type="evidence" value="ECO:0007669"/>
    <property type="project" value="InterPro"/>
</dbReference>
<keyword evidence="2 7" id="KW-0418">Kinase</keyword>
<evidence type="ECO:0000256" key="5">
    <source>
        <dbReference type="SAM" id="SignalP"/>
    </source>
</evidence>
<feature type="transmembrane region" description="Helical" evidence="4">
    <location>
        <begin position="258"/>
        <end position="278"/>
    </location>
</feature>
<keyword evidence="4" id="KW-1133">Transmembrane helix</keyword>
<feature type="transmembrane region" description="Helical" evidence="4">
    <location>
        <begin position="200"/>
        <end position="218"/>
    </location>
</feature>
<evidence type="ECO:0000313" key="8">
    <source>
        <dbReference type="Proteomes" id="UP000000547"/>
    </source>
</evidence>
<evidence type="ECO:0000256" key="2">
    <source>
        <dbReference type="ARBA" id="ARBA00022777"/>
    </source>
</evidence>
<proteinExistence type="predicted"/>
<dbReference type="SMART" id="SM00387">
    <property type="entry name" value="HATPase_c"/>
    <property type="match status" value="1"/>
</dbReference>
<dbReference type="InterPro" id="IPR005467">
    <property type="entry name" value="His_kinase_dom"/>
</dbReference>
<dbReference type="GO" id="GO:0046983">
    <property type="term" value="F:protein dimerization activity"/>
    <property type="evidence" value="ECO:0007669"/>
    <property type="project" value="InterPro"/>
</dbReference>
<dbReference type="InterPro" id="IPR003594">
    <property type="entry name" value="HATPase_dom"/>
</dbReference>
<dbReference type="KEGG" id="cps:CPS_2032"/>
<feature type="transmembrane region" description="Helical" evidence="4">
    <location>
        <begin position="348"/>
        <end position="370"/>
    </location>
</feature>
<dbReference type="GO" id="GO:0000155">
    <property type="term" value="F:phosphorelay sensor kinase activity"/>
    <property type="evidence" value="ECO:0007669"/>
    <property type="project" value="InterPro"/>
</dbReference>
<organism evidence="7 8">
    <name type="scientific">Colwellia psychrerythraea (strain 34H / ATCC BAA-681)</name>
    <name type="common">Vibrio psychroerythus</name>
    <dbReference type="NCBI Taxonomy" id="167879"/>
    <lineage>
        <taxon>Bacteria</taxon>
        <taxon>Pseudomonadati</taxon>
        <taxon>Pseudomonadota</taxon>
        <taxon>Gammaproteobacteria</taxon>
        <taxon>Alteromonadales</taxon>
        <taxon>Colwelliaceae</taxon>
        <taxon>Colwellia</taxon>
    </lineage>
</organism>
<dbReference type="SUPFAM" id="SSF55874">
    <property type="entry name" value="ATPase domain of HSP90 chaperone/DNA topoisomerase II/histidine kinase"/>
    <property type="match status" value="1"/>
</dbReference>
<dbReference type="CDD" id="cd16917">
    <property type="entry name" value="HATPase_UhpB-NarQ-NarX-like"/>
    <property type="match status" value="1"/>
</dbReference>
<name>Q483K6_COLP3</name>
<evidence type="ECO:0000256" key="4">
    <source>
        <dbReference type="SAM" id="Phobius"/>
    </source>
</evidence>
<dbReference type="AlphaFoldDB" id="Q483K6"/>
<feature type="transmembrane region" description="Helical" evidence="4">
    <location>
        <begin position="230"/>
        <end position="252"/>
    </location>
</feature>
<evidence type="ECO:0000259" key="6">
    <source>
        <dbReference type="PROSITE" id="PS50109"/>
    </source>
</evidence>
<dbReference type="EMBL" id="CP000083">
    <property type="protein sequence ID" value="AAZ25071.1"/>
    <property type="molecule type" value="Genomic_DNA"/>
</dbReference>
<dbReference type="InterPro" id="IPR050482">
    <property type="entry name" value="Sensor_HK_TwoCompSys"/>
</dbReference>
<keyword evidence="1" id="KW-0808">Transferase</keyword>
<feature type="chain" id="PRO_5004234218" evidence="5">
    <location>
        <begin position="28"/>
        <end position="609"/>
    </location>
</feature>
<dbReference type="PROSITE" id="PS50109">
    <property type="entry name" value="HIS_KIN"/>
    <property type="match status" value="1"/>
</dbReference>
<dbReference type="HOGENOM" id="CLU_448129_0_0_6"/>
<dbReference type="InterPro" id="IPR036890">
    <property type="entry name" value="HATPase_C_sf"/>
</dbReference>
<feature type="transmembrane region" description="Helical" evidence="4">
    <location>
        <begin position="322"/>
        <end position="341"/>
    </location>
</feature>
<protein>
    <submittedName>
        <fullName evidence="7">Sensor histidine kinase</fullName>
    </submittedName>
</protein>
<dbReference type="Pfam" id="PF02518">
    <property type="entry name" value="HATPase_c"/>
    <property type="match status" value="1"/>
</dbReference>
<keyword evidence="4" id="KW-0812">Transmembrane</keyword>
<feature type="transmembrane region" description="Helical" evidence="4">
    <location>
        <begin position="298"/>
        <end position="316"/>
    </location>
</feature>
<reference evidence="7" key="1">
    <citation type="journal article" date="2005" name="Proc. Natl. Acad. Sci. U.S.A.">
        <title>The psychrophilic lifestyle as revealed by the genome sequence of Colwellia psychrerythraea 34H through genomic and proteomic analyses.</title>
        <authorList>
            <person name="Methe B.A."/>
            <person name="Nelson K.E."/>
            <person name="Deming J.W."/>
            <person name="Momen B."/>
            <person name="Melamud E."/>
            <person name="Zhang X."/>
            <person name="Moult J."/>
            <person name="Madupu R."/>
            <person name="Nelson W.C."/>
            <person name="Dodson R.J."/>
            <person name="Brinkac L.M."/>
            <person name="Daugherty S.C."/>
            <person name="Durkin A.S."/>
            <person name="DeBoy R.T."/>
            <person name="Kolonay J.F."/>
            <person name="Sullivan S.A."/>
            <person name="Zhou L."/>
            <person name="Davidsen T.M."/>
            <person name="Wu M."/>
            <person name="Huston A.L."/>
            <person name="Lewis M."/>
            <person name="Weaver B."/>
            <person name="Weidman J.F."/>
            <person name="Khouri H."/>
            <person name="Utterback T.R."/>
            <person name="Feldblyum T.V."/>
            <person name="Fraser C.M."/>
        </authorList>
    </citation>
    <scope>NUCLEOTIDE SEQUENCE [LARGE SCALE GENOMIC DNA]</scope>
    <source>
        <strain evidence="7">34H</strain>
    </source>
</reference>
<dbReference type="InterPro" id="IPR011712">
    <property type="entry name" value="Sig_transdc_His_kin_sub3_dim/P"/>
</dbReference>
<keyword evidence="3" id="KW-0902">Two-component regulatory system</keyword>
<dbReference type="RefSeq" id="WP_011042854.1">
    <property type="nucleotide sequence ID" value="NC_003910.7"/>
</dbReference>
<feature type="domain" description="Histidine kinase" evidence="6">
    <location>
        <begin position="426"/>
        <end position="609"/>
    </location>
</feature>
<gene>
    <name evidence="7" type="ordered locus">CPS_2032</name>
</gene>
<dbReference type="STRING" id="167879.CPS_2032"/>
<dbReference type="Pfam" id="PF07730">
    <property type="entry name" value="HisKA_3"/>
    <property type="match status" value="1"/>
</dbReference>
<evidence type="ECO:0000256" key="3">
    <source>
        <dbReference type="ARBA" id="ARBA00023012"/>
    </source>
</evidence>
<keyword evidence="4" id="KW-0472">Membrane</keyword>
<evidence type="ECO:0000313" key="7">
    <source>
        <dbReference type="EMBL" id="AAZ25071.1"/>
    </source>
</evidence>
<dbReference type="PANTHER" id="PTHR24421:SF58">
    <property type="entry name" value="SIGNAL TRANSDUCTION HISTIDINE-PROTEIN KINASE_PHOSPHATASE UHPB"/>
    <property type="match status" value="1"/>
</dbReference>